<protein>
    <submittedName>
        <fullName evidence="2">DUF805 domain-containing protein</fullName>
    </submittedName>
</protein>
<feature type="transmembrane region" description="Helical" evidence="1">
    <location>
        <begin position="88"/>
        <end position="107"/>
    </location>
</feature>
<keyword evidence="1" id="KW-0472">Membrane</keyword>
<accession>A0ABU9CIK2</accession>
<dbReference type="Pfam" id="PF05656">
    <property type="entry name" value="DUF805"/>
    <property type="match status" value="1"/>
</dbReference>
<reference evidence="2 3" key="1">
    <citation type="submission" date="2024-04" db="EMBL/GenBank/DDBJ databases">
        <title>Novel species of the genus Ideonella isolated from streams.</title>
        <authorList>
            <person name="Lu H."/>
        </authorList>
    </citation>
    <scope>NUCLEOTIDE SEQUENCE [LARGE SCALE GENOMIC DNA]</scope>
    <source>
        <strain evidence="2 3">DXS22W</strain>
    </source>
</reference>
<evidence type="ECO:0000313" key="2">
    <source>
        <dbReference type="EMBL" id="MEK8051498.1"/>
    </source>
</evidence>
<dbReference type="PANTHER" id="PTHR34980">
    <property type="entry name" value="INNER MEMBRANE PROTEIN-RELATED-RELATED"/>
    <property type="match status" value="1"/>
</dbReference>
<dbReference type="RefSeq" id="WP_341411198.1">
    <property type="nucleotide sequence ID" value="NZ_JBBUTH010000008.1"/>
</dbReference>
<evidence type="ECO:0000256" key="1">
    <source>
        <dbReference type="SAM" id="Phobius"/>
    </source>
</evidence>
<keyword evidence="3" id="KW-1185">Reference proteome</keyword>
<dbReference type="InterPro" id="IPR008523">
    <property type="entry name" value="DUF805"/>
</dbReference>
<proteinExistence type="predicted"/>
<sequence>MDWFLHAVRHYAVWQGRARRREYWCFMGLYGLISVYLTVIDAVVGQAGSRGHGGGVALLSTLFALAMLPPAVGVAIRRLHDTGRSGWWLLLAAVPVLGTVALLVLALRRGTPGPNAHGPVPPAGPERM</sequence>
<dbReference type="Proteomes" id="UP001365405">
    <property type="component" value="Unassembled WGS sequence"/>
</dbReference>
<dbReference type="PANTHER" id="PTHR34980:SF2">
    <property type="entry name" value="INNER MEMBRANE PROTEIN YHAH-RELATED"/>
    <property type="match status" value="1"/>
</dbReference>
<comment type="caution">
    <text evidence="2">The sequence shown here is derived from an EMBL/GenBank/DDBJ whole genome shotgun (WGS) entry which is preliminary data.</text>
</comment>
<feature type="transmembrane region" description="Helical" evidence="1">
    <location>
        <begin position="56"/>
        <end position="76"/>
    </location>
</feature>
<organism evidence="2 3">
    <name type="scientific">Pseudaquabacterium inlustre</name>
    <dbReference type="NCBI Taxonomy" id="2984192"/>
    <lineage>
        <taxon>Bacteria</taxon>
        <taxon>Pseudomonadati</taxon>
        <taxon>Pseudomonadota</taxon>
        <taxon>Betaproteobacteria</taxon>
        <taxon>Burkholderiales</taxon>
        <taxon>Sphaerotilaceae</taxon>
        <taxon>Pseudaquabacterium</taxon>
    </lineage>
</organism>
<name>A0ABU9CIK2_9BURK</name>
<evidence type="ECO:0000313" key="3">
    <source>
        <dbReference type="Proteomes" id="UP001365405"/>
    </source>
</evidence>
<feature type="transmembrane region" description="Helical" evidence="1">
    <location>
        <begin position="23"/>
        <end position="44"/>
    </location>
</feature>
<keyword evidence="1" id="KW-1133">Transmembrane helix</keyword>
<dbReference type="EMBL" id="JBBUTH010000008">
    <property type="protein sequence ID" value="MEK8051498.1"/>
    <property type="molecule type" value="Genomic_DNA"/>
</dbReference>
<keyword evidence="1" id="KW-0812">Transmembrane</keyword>
<gene>
    <name evidence="2" type="ORF">AACH10_14705</name>
</gene>